<gene>
    <name evidence="2" type="ORF">CRG98_024184</name>
</gene>
<accession>A0A2I0JGM7</accession>
<dbReference type="Proteomes" id="UP000233551">
    <property type="component" value="Unassembled WGS sequence"/>
</dbReference>
<keyword evidence="3" id="KW-1185">Reference proteome</keyword>
<dbReference type="AlphaFoldDB" id="A0A2I0JGM7"/>
<comment type="caution">
    <text evidence="2">The sequence shown here is derived from an EMBL/GenBank/DDBJ whole genome shotgun (WGS) entry which is preliminary data.</text>
</comment>
<reference evidence="2 3" key="1">
    <citation type="submission" date="2017-11" db="EMBL/GenBank/DDBJ databases">
        <title>De-novo sequencing of pomegranate (Punica granatum L.) genome.</title>
        <authorList>
            <person name="Akparov Z."/>
            <person name="Amiraslanov A."/>
            <person name="Hajiyeva S."/>
            <person name="Abbasov M."/>
            <person name="Kaur K."/>
            <person name="Hamwieh A."/>
            <person name="Solovyev V."/>
            <person name="Salamov A."/>
            <person name="Braich B."/>
            <person name="Kosarev P."/>
            <person name="Mahmoud A."/>
            <person name="Hajiyev E."/>
            <person name="Babayeva S."/>
            <person name="Izzatullayeva V."/>
            <person name="Mammadov A."/>
            <person name="Mammadov A."/>
            <person name="Sharifova S."/>
            <person name="Ojaghi J."/>
            <person name="Eynullazada K."/>
            <person name="Bayramov B."/>
            <person name="Abdulazimova A."/>
            <person name="Shahmuradov I."/>
        </authorList>
    </citation>
    <scope>NUCLEOTIDE SEQUENCE [LARGE SCALE GENOMIC DNA]</scope>
    <source>
        <strain evidence="3">cv. AG2017</strain>
        <tissue evidence="2">Leaf</tissue>
    </source>
</reference>
<evidence type="ECO:0000313" key="2">
    <source>
        <dbReference type="EMBL" id="PKI55411.1"/>
    </source>
</evidence>
<evidence type="ECO:0000256" key="1">
    <source>
        <dbReference type="SAM" id="MobiDB-lite"/>
    </source>
</evidence>
<feature type="region of interest" description="Disordered" evidence="1">
    <location>
        <begin position="135"/>
        <end position="167"/>
    </location>
</feature>
<evidence type="ECO:0000313" key="3">
    <source>
        <dbReference type="Proteomes" id="UP000233551"/>
    </source>
</evidence>
<protein>
    <submittedName>
        <fullName evidence="2">Uncharacterized protein</fullName>
    </submittedName>
</protein>
<name>A0A2I0JGM7_PUNGR</name>
<proteinExistence type="predicted"/>
<organism evidence="2 3">
    <name type="scientific">Punica granatum</name>
    <name type="common">Pomegranate</name>
    <dbReference type="NCBI Taxonomy" id="22663"/>
    <lineage>
        <taxon>Eukaryota</taxon>
        <taxon>Viridiplantae</taxon>
        <taxon>Streptophyta</taxon>
        <taxon>Embryophyta</taxon>
        <taxon>Tracheophyta</taxon>
        <taxon>Spermatophyta</taxon>
        <taxon>Magnoliopsida</taxon>
        <taxon>eudicotyledons</taxon>
        <taxon>Gunneridae</taxon>
        <taxon>Pentapetalae</taxon>
        <taxon>rosids</taxon>
        <taxon>malvids</taxon>
        <taxon>Myrtales</taxon>
        <taxon>Lythraceae</taxon>
        <taxon>Punica</taxon>
    </lineage>
</organism>
<dbReference type="EMBL" id="PGOL01001703">
    <property type="protein sequence ID" value="PKI55411.1"/>
    <property type="molecule type" value="Genomic_DNA"/>
</dbReference>
<sequence length="419" mass="46273">MHRELQFIQEERDRHRCELAEIIARLMDQRELQREVALGSTGESSLDGEIVLRAPCWTKHGYSQLASHHDPTCHCVRMAKENQIGVPEEVTPPILVHSQPPPTPTGTLPAYSSAPLAHLPLPASSSTTLNILRSASTTSPATAPRRWQDSTGDAPPQLHPGEPGPEQALRVSYGCSQSHLNNCWRLRDKIQEMIEKRKLSFNAVKPPHVQNNAFPDHGSSSDSTVNMIDLCIRGKDETQGGEPISPFYLNVISWYDDPYHSPNLFDSLILMGPGSSSLSSDGCACLLATRESIHSCGSQPWLDHSRVAMTTFPENECPPRAAPHWSCVEQRDFPWVKSDAWVHISKNSSRASFLILRQGRGSMLDEQRPRANRIFASSKAHQWPLGDDEPLGSNTFIGIESAPLCKASMTGATGDGWGR</sequence>